<proteinExistence type="predicted"/>
<reference evidence="1 2" key="1">
    <citation type="journal article" date="2015" name="Genome Announc.">
        <title>Draft Genome Sequence of the Thermophile Thermus filiformis ATCC 43280, Producer of Carotenoid-(Di)glucoside-Branched Fatty Acid (Di)esters and Source of Hyperthermostable Enzymes of Biotechnological Interest.</title>
        <authorList>
            <person name="Mandelli F."/>
            <person name="Oliveira Ramires B."/>
            <person name="Couger M.B."/>
            <person name="Paixao D.A."/>
            <person name="Camilo C.M."/>
            <person name="Polikarpov I."/>
            <person name="Prade R."/>
            <person name="Riano-Pachon D.M."/>
            <person name="Squina F.M."/>
        </authorList>
    </citation>
    <scope>NUCLEOTIDE SEQUENCE [LARGE SCALE GENOMIC DNA]</scope>
    <source>
        <strain evidence="1 2">ATCC 43280</strain>
    </source>
</reference>
<comment type="caution">
    <text evidence="1">The sequence shown here is derived from an EMBL/GenBank/DDBJ whole genome shotgun (WGS) entry which is preliminary data.</text>
</comment>
<dbReference type="AlphaFoldDB" id="A0A0A2WMU6"/>
<dbReference type="InterPro" id="IPR009241">
    <property type="entry name" value="HigB-like"/>
</dbReference>
<dbReference type="EMBL" id="JPSL02000034">
    <property type="protein sequence ID" value="KGQ21511.2"/>
    <property type="molecule type" value="Genomic_DNA"/>
</dbReference>
<evidence type="ECO:0000313" key="1">
    <source>
        <dbReference type="EMBL" id="KGQ21511.2"/>
    </source>
</evidence>
<sequence length="117" mass="14027">MARYRVEMYVDARGRSRLEDWLEELSAYHRALALRLIKRLEEQGPDIRPPVAKPLAHLEAPIWELRHHSGLRIYYWQEGMDRFVVAAGELKKQDRPDPRLLAWVVRAYHESRRREVN</sequence>
<evidence type="ECO:0008006" key="3">
    <source>
        <dbReference type="Google" id="ProtNLM"/>
    </source>
</evidence>
<name>A0A0A2WMU6_THEFI</name>
<dbReference type="RefSeq" id="WP_038065714.1">
    <property type="nucleotide sequence ID" value="NZ_JPSL02000034.1"/>
</dbReference>
<protein>
    <recommendedName>
        <fullName evidence="3">Addiction module toxin RelE</fullName>
    </recommendedName>
</protein>
<organism evidence="1 2">
    <name type="scientific">Thermus filiformis</name>
    <dbReference type="NCBI Taxonomy" id="276"/>
    <lineage>
        <taxon>Bacteria</taxon>
        <taxon>Thermotogati</taxon>
        <taxon>Deinococcota</taxon>
        <taxon>Deinococci</taxon>
        <taxon>Thermales</taxon>
        <taxon>Thermaceae</taxon>
        <taxon>Thermus</taxon>
    </lineage>
</organism>
<accession>A0A0A2WMU6</accession>
<keyword evidence="2" id="KW-1185">Reference proteome</keyword>
<dbReference type="OrthoDB" id="32204at2"/>
<evidence type="ECO:0000313" key="2">
    <source>
        <dbReference type="Proteomes" id="UP000030364"/>
    </source>
</evidence>
<dbReference type="Proteomes" id="UP000030364">
    <property type="component" value="Unassembled WGS sequence"/>
</dbReference>
<dbReference type="Pfam" id="PF05973">
    <property type="entry name" value="Gp49"/>
    <property type="match status" value="1"/>
</dbReference>
<dbReference type="STRING" id="276.THFILI_00975"/>
<gene>
    <name evidence="1" type="ORF">THFILI_00975</name>
</gene>